<feature type="region of interest" description="Disordered" evidence="12">
    <location>
        <begin position="609"/>
        <end position="646"/>
    </location>
</feature>
<evidence type="ECO:0000256" key="9">
    <source>
        <dbReference type="ARBA" id="ARBA00022989"/>
    </source>
</evidence>
<keyword evidence="5 14" id="KW-0732">Signal</keyword>
<dbReference type="FunFam" id="3.30.200.20:FF:000486">
    <property type="entry name" value="Leucine-rich repeat receptor-like protein kinase"/>
    <property type="match status" value="1"/>
</dbReference>
<evidence type="ECO:0000256" key="5">
    <source>
        <dbReference type="ARBA" id="ARBA00022729"/>
    </source>
</evidence>
<keyword evidence="7" id="KW-0547">Nucleotide-binding</keyword>
<feature type="transmembrane region" description="Helical" evidence="13">
    <location>
        <begin position="582"/>
        <end position="604"/>
    </location>
</feature>
<dbReference type="InterPro" id="IPR001611">
    <property type="entry name" value="Leu-rich_rpt"/>
</dbReference>
<accession>A0AAD3RWD7</accession>
<dbReference type="EMBL" id="BSYO01000001">
    <property type="protein sequence ID" value="GMG98833.1"/>
    <property type="molecule type" value="Genomic_DNA"/>
</dbReference>
<dbReference type="InterPro" id="IPR053059">
    <property type="entry name" value="Inactive_SerThr-Kinase_ABA"/>
</dbReference>
<dbReference type="SUPFAM" id="SSF56112">
    <property type="entry name" value="Protein kinase-like (PK-like)"/>
    <property type="match status" value="1"/>
</dbReference>
<evidence type="ECO:0000256" key="8">
    <source>
        <dbReference type="ARBA" id="ARBA00022840"/>
    </source>
</evidence>
<evidence type="ECO:0000256" key="7">
    <source>
        <dbReference type="ARBA" id="ARBA00022741"/>
    </source>
</evidence>
<evidence type="ECO:0000256" key="3">
    <source>
        <dbReference type="ARBA" id="ARBA00022614"/>
    </source>
</evidence>
<keyword evidence="10 13" id="KW-0472">Membrane</keyword>
<evidence type="ECO:0000259" key="15">
    <source>
        <dbReference type="PROSITE" id="PS50011"/>
    </source>
</evidence>
<evidence type="ECO:0000256" key="11">
    <source>
        <dbReference type="ARBA" id="ARBA00023170"/>
    </source>
</evidence>
<feature type="compositionally biased region" description="Low complexity" evidence="12">
    <location>
        <begin position="693"/>
        <end position="706"/>
    </location>
</feature>
<dbReference type="InterPro" id="IPR001245">
    <property type="entry name" value="Ser-Thr/Tyr_kinase_cat_dom"/>
</dbReference>
<evidence type="ECO:0000256" key="6">
    <source>
        <dbReference type="ARBA" id="ARBA00022737"/>
    </source>
</evidence>
<feature type="chain" id="PRO_5042111859" description="Protein kinase domain-containing protein" evidence="14">
    <location>
        <begin position="31"/>
        <end position="880"/>
    </location>
</feature>
<protein>
    <recommendedName>
        <fullName evidence="15">Protein kinase domain-containing protein</fullName>
    </recommendedName>
</protein>
<dbReference type="InterPro" id="IPR011009">
    <property type="entry name" value="Kinase-like_dom_sf"/>
</dbReference>
<dbReference type="Gene3D" id="3.30.200.20">
    <property type="entry name" value="Phosphorylase Kinase, domain 1"/>
    <property type="match status" value="1"/>
</dbReference>
<comment type="subcellular location">
    <subcellularLocation>
        <location evidence="1">Membrane</location>
        <topology evidence="1">Single-pass membrane protein</topology>
    </subcellularLocation>
</comment>
<gene>
    <name evidence="16" type="ORF">Nepgr_000673</name>
</gene>
<evidence type="ECO:0000313" key="16">
    <source>
        <dbReference type="EMBL" id="GMG98833.1"/>
    </source>
</evidence>
<feature type="signal peptide" evidence="14">
    <location>
        <begin position="1"/>
        <end position="30"/>
    </location>
</feature>
<dbReference type="SUPFAM" id="SSF52058">
    <property type="entry name" value="L domain-like"/>
    <property type="match status" value="2"/>
</dbReference>
<reference evidence="16" key="1">
    <citation type="submission" date="2023-05" db="EMBL/GenBank/DDBJ databases">
        <title>Nepenthes gracilis genome sequencing.</title>
        <authorList>
            <person name="Fukushima K."/>
        </authorList>
    </citation>
    <scope>NUCLEOTIDE SEQUENCE</scope>
    <source>
        <strain evidence="16">SING2019-196</strain>
    </source>
</reference>
<evidence type="ECO:0000256" key="2">
    <source>
        <dbReference type="ARBA" id="ARBA00022553"/>
    </source>
</evidence>
<keyword evidence="2" id="KW-0597">Phosphoprotein</keyword>
<evidence type="ECO:0000313" key="17">
    <source>
        <dbReference type="Proteomes" id="UP001279734"/>
    </source>
</evidence>
<dbReference type="InterPro" id="IPR000719">
    <property type="entry name" value="Prot_kinase_dom"/>
</dbReference>
<dbReference type="Pfam" id="PF00560">
    <property type="entry name" value="LRR_1"/>
    <property type="match status" value="9"/>
</dbReference>
<dbReference type="Proteomes" id="UP001279734">
    <property type="component" value="Unassembled WGS sequence"/>
</dbReference>
<dbReference type="Gene3D" id="3.80.10.10">
    <property type="entry name" value="Ribonuclease Inhibitor"/>
    <property type="match status" value="4"/>
</dbReference>
<feature type="compositionally biased region" description="Basic and acidic residues" evidence="12">
    <location>
        <begin position="612"/>
        <end position="625"/>
    </location>
</feature>
<organism evidence="16 17">
    <name type="scientific">Nepenthes gracilis</name>
    <name type="common">Slender pitcher plant</name>
    <dbReference type="NCBI Taxonomy" id="150966"/>
    <lineage>
        <taxon>Eukaryota</taxon>
        <taxon>Viridiplantae</taxon>
        <taxon>Streptophyta</taxon>
        <taxon>Embryophyta</taxon>
        <taxon>Tracheophyta</taxon>
        <taxon>Spermatophyta</taxon>
        <taxon>Magnoliopsida</taxon>
        <taxon>eudicotyledons</taxon>
        <taxon>Gunneridae</taxon>
        <taxon>Pentapetalae</taxon>
        <taxon>Caryophyllales</taxon>
        <taxon>Nepenthaceae</taxon>
        <taxon>Nepenthes</taxon>
    </lineage>
</organism>
<evidence type="ECO:0000256" key="10">
    <source>
        <dbReference type="ARBA" id="ARBA00023136"/>
    </source>
</evidence>
<comment type="caution">
    <text evidence="16">The sequence shown here is derived from an EMBL/GenBank/DDBJ whole genome shotgun (WGS) entry which is preliminary data.</text>
</comment>
<feature type="region of interest" description="Disordered" evidence="12">
    <location>
        <begin position="693"/>
        <end position="717"/>
    </location>
</feature>
<feature type="compositionally biased region" description="Polar residues" evidence="12">
    <location>
        <begin position="626"/>
        <end position="639"/>
    </location>
</feature>
<name>A0AAD3RWD7_NEPGR</name>
<keyword evidence="11" id="KW-0675">Receptor</keyword>
<keyword evidence="3" id="KW-0433">Leucine-rich repeat</keyword>
<dbReference type="InterPro" id="IPR013210">
    <property type="entry name" value="LRR_N_plant-typ"/>
</dbReference>
<dbReference type="PANTHER" id="PTHR48003:SF3">
    <property type="entry name" value="LEUCINE-RICH REPEAT PROTEIN KINASE FAMILY PROTEIN"/>
    <property type="match status" value="1"/>
</dbReference>
<dbReference type="Pfam" id="PF07714">
    <property type="entry name" value="PK_Tyr_Ser-Thr"/>
    <property type="match status" value="1"/>
</dbReference>
<dbReference type="PROSITE" id="PS50011">
    <property type="entry name" value="PROTEIN_KINASE_DOM"/>
    <property type="match status" value="1"/>
</dbReference>
<evidence type="ECO:0000256" key="4">
    <source>
        <dbReference type="ARBA" id="ARBA00022692"/>
    </source>
</evidence>
<keyword evidence="6" id="KW-0677">Repeat</keyword>
<keyword evidence="17" id="KW-1185">Reference proteome</keyword>
<feature type="domain" description="Protein kinase" evidence="15">
    <location>
        <begin position="746"/>
        <end position="880"/>
    </location>
</feature>
<evidence type="ECO:0000256" key="14">
    <source>
        <dbReference type="SAM" id="SignalP"/>
    </source>
</evidence>
<dbReference type="GO" id="GO:0005524">
    <property type="term" value="F:ATP binding"/>
    <property type="evidence" value="ECO:0007669"/>
    <property type="project" value="UniProtKB-KW"/>
</dbReference>
<dbReference type="PANTHER" id="PTHR48003">
    <property type="entry name" value="OS07G0626500 PROTEIN"/>
    <property type="match status" value="1"/>
</dbReference>
<dbReference type="InterPro" id="IPR032675">
    <property type="entry name" value="LRR_dom_sf"/>
</dbReference>
<keyword evidence="8" id="KW-0067">ATP-binding</keyword>
<dbReference type="Pfam" id="PF08263">
    <property type="entry name" value="LRRNT_2"/>
    <property type="match status" value="1"/>
</dbReference>
<evidence type="ECO:0000256" key="1">
    <source>
        <dbReference type="ARBA" id="ARBA00004167"/>
    </source>
</evidence>
<evidence type="ECO:0000256" key="12">
    <source>
        <dbReference type="SAM" id="MobiDB-lite"/>
    </source>
</evidence>
<proteinExistence type="predicted"/>
<dbReference type="GO" id="GO:0004672">
    <property type="term" value="F:protein kinase activity"/>
    <property type="evidence" value="ECO:0007669"/>
    <property type="project" value="InterPro"/>
</dbReference>
<sequence length="880" mass="95833">MTPGWGAGDVREGMHSIYLLIFLLFELAFGDSDVEALLKLKKGFQKDPSGLVLHSWDLKSLASDGCPINWFGISCVDGNVESIMLNDLHLVGDLDFTSITGLKLLRNLSISNNQLSGNISGADSIGSLEYFDLSRNLFEGPVIFNLTNWRNLVLLNLSSNNFDGTVPSGFRNLGKLRYLDLHSNGFSGDIMNLIKEFGYVEEVDLSCNQFVGYFDIGLGNPSFISSIRYLNVSHNALMGEMFAHDGMPYFDSLEVFDASNNQFTGTIPSFNFVVSLRILCLRNNRLSGSIPEALLQESSMMLSELDLSINQLEGPVGSIKSASLKNLNLSSNKLSGALPLKVGHCAIVDLSNNNLSGNLSRIQHWGNYVEVIKLSSNSLTGTLPNDTSQFLRLTSFEVDNNSLDGVLPLVLGTYPELEEIDLSFNQLTGFLLPSLFNSSTLIALNLSGNNFSGPIPLKSVLKLPVDSTHSWSLVSLDLSHNSLSGHLPVEISKYHNLAHLDISNNHFEGSIPDDLPDQLTGFNVSCNNLSGIIPESLRRFPDSAFHPGNTLLLFHDSKSWPNGISSTSSREHHSHVKRAIKAFLIAGLIGTATILALLSTIIYCRTHRKGHDSKSCKGSTEKNNNKCESNSLPSTSPSHKSAGASSTALSSALGPICLPQMKAAQEPGNSSSGVAMQKDFVYPEIPMKDELSSPISFLSSSNPSPSKGQHGSESLGVLKVGSPDKLAGELNIFDSSSVFTAEQLSRAPAEVIGRSCHGTLYRAALDSGHMLVVKRLKEGIAKGRKEFAREAKKLGSIKHPNLVSLHGYYWGPKEHEKLIISTYINAPCLALYLQGSEKVNFHPCRWTNDSKSLSMWPVVWITSTMKEPYLMAISSPQTSC</sequence>
<dbReference type="AlphaFoldDB" id="A0AAD3RWD7"/>
<evidence type="ECO:0000256" key="13">
    <source>
        <dbReference type="SAM" id="Phobius"/>
    </source>
</evidence>
<dbReference type="GO" id="GO:0016020">
    <property type="term" value="C:membrane"/>
    <property type="evidence" value="ECO:0007669"/>
    <property type="project" value="UniProtKB-SubCell"/>
</dbReference>
<keyword evidence="4 13" id="KW-0812">Transmembrane</keyword>
<keyword evidence="9 13" id="KW-1133">Transmembrane helix</keyword>